<reference evidence="9" key="1">
    <citation type="journal article" date="2021" name="Genome Biol. Evol.">
        <title>The assembled and annotated genome of the fairy-ring fungus Marasmius oreades.</title>
        <authorList>
            <person name="Hiltunen M."/>
            <person name="Ament-Velasquez S.L."/>
            <person name="Johannesson H."/>
        </authorList>
    </citation>
    <scope>NUCLEOTIDE SEQUENCE</scope>
    <source>
        <strain evidence="9">03SP1</strain>
    </source>
</reference>
<dbReference type="SUPFAM" id="SSF48576">
    <property type="entry name" value="Terpenoid synthases"/>
    <property type="match status" value="1"/>
</dbReference>
<keyword evidence="10" id="KW-1185">Reference proteome</keyword>
<dbReference type="PANTHER" id="PTHR12001:SF69">
    <property type="entry name" value="ALL TRANS-POLYPRENYL-DIPHOSPHATE SYNTHASE PDSS1"/>
    <property type="match status" value="1"/>
</dbReference>
<dbReference type="GO" id="GO:0004659">
    <property type="term" value="F:prenyltransferase activity"/>
    <property type="evidence" value="ECO:0007669"/>
    <property type="project" value="InterPro"/>
</dbReference>
<evidence type="ECO:0000256" key="4">
    <source>
        <dbReference type="ARBA" id="ARBA00022723"/>
    </source>
</evidence>
<evidence type="ECO:0000256" key="2">
    <source>
        <dbReference type="ARBA" id="ARBA00006706"/>
    </source>
</evidence>
<dbReference type="KEGG" id="more:E1B28_001638"/>
<dbReference type="OrthoDB" id="9927103at2759"/>
<keyword evidence="3 7" id="KW-0808">Transferase</keyword>
<dbReference type="Gene3D" id="1.10.600.10">
    <property type="entry name" value="Farnesyl Diphosphate Synthase"/>
    <property type="match status" value="1"/>
</dbReference>
<dbReference type="GO" id="GO:0006744">
    <property type="term" value="P:ubiquinone biosynthetic process"/>
    <property type="evidence" value="ECO:0007669"/>
    <property type="project" value="TreeGrafter"/>
</dbReference>
<protein>
    <submittedName>
        <fullName evidence="9">Uncharacterized protein</fullName>
    </submittedName>
</protein>
<name>A0A9P7V3W5_9AGAR</name>
<dbReference type="GO" id="GO:0008299">
    <property type="term" value="P:isoprenoid biosynthetic process"/>
    <property type="evidence" value="ECO:0007669"/>
    <property type="project" value="UniProtKB-KW"/>
</dbReference>
<comment type="cofactor">
    <cofactor evidence="1">
        <name>Mg(2+)</name>
        <dbReference type="ChEBI" id="CHEBI:18420"/>
    </cofactor>
</comment>
<evidence type="ECO:0000256" key="3">
    <source>
        <dbReference type="ARBA" id="ARBA00022679"/>
    </source>
</evidence>
<evidence type="ECO:0000256" key="8">
    <source>
        <dbReference type="SAM" id="MobiDB-lite"/>
    </source>
</evidence>
<dbReference type="GO" id="GO:1990234">
    <property type="term" value="C:transferase complex"/>
    <property type="evidence" value="ECO:0007669"/>
    <property type="project" value="TreeGrafter"/>
</dbReference>
<dbReference type="RefSeq" id="XP_043016300.1">
    <property type="nucleotide sequence ID" value="XM_043147590.1"/>
</dbReference>
<dbReference type="GeneID" id="66070714"/>
<dbReference type="InterPro" id="IPR008949">
    <property type="entry name" value="Isoprenoid_synthase_dom_sf"/>
</dbReference>
<dbReference type="GO" id="GO:0046872">
    <property type="term" value="F:metal ion binding"/>
    <property type="evidence" value="ECO:0007669"/>
    <property type="project" value="UniProtKB-KW"/>
</dbReference>
<proteinExistence type="inferred from homology"/>
<comment type="caution">
    <text evidence="9">The sequence shown here is derived from an EMBL/GenBank/DDBJ whole genome shotgun (WGS) entry which is preliminary data.</text>
</comment>
<dbReference type="EMBL" id="CM032181">
    <property type="protein sequence ID" value="KAG7099830.1"/>
    <property type="molecule type" value="Genomic_DNA"/>
</dbReference>
<accession>A0A9P7V3W5</accession>
<evidence type="ECO:0000256" key="5">
    <source>
        <dbReference type="ARBA" id="ARBA00022842"/>
    </source>
</evidence>
<dbReference type="Pfam" id="PF00348">
    <property type="entry name" value="polyprenyl_synt"/>
    <property type="match status" value="1"/>
</dbReference>
<evidence type="ECO:0000313" key="10">
    <source>
        <dbReference type="Proteomes" id="UP001049176"/>
    </source>
</evidence>
<keyword evidence="5" id="KW-0460">Magnesium</keyword>
<sequence>MRRWTATRRFCTNNFRQYRKETLHYAQKHCEDCSPPPSQTRNHVERGRTYTTAAAQIASYDSPRSTQHHPLPARPKIQHLQSSPLPPKPPPKSSHRDTDIRNPVINLQPQLQQIRSNLYTLLGSAHPSLNDLLHSTNYFPLTNQRKMLRVLIVLLWAKAVNGKSVGWEAKLRESNSRGGEALTCAGVLNDPNPNTPDHRESFEQIFPLRTPHSISPHSEEYLAGENGVILPTQLRLAQIIEMIHTAGSLHDMVTSTGSPSLPSSTNRNANSDASFYNKLAILGGDFLLGRASHALSRLGDAEVVELIASVISNRVEGEMWGMEKLTSKAFSALQPSWVLYMRKIYLSTACLFAKGARASAVLAGCKEGQKEALWREAAYTFGRHFGIASELSEDIARFESSNFSPSPCISAPILFTWETHPDVVTPMIQRGLTGEGDLEAVGPASLVAVGLDLGLYFHAD</sequence>
<evidence type="ECO:0000256" key="1">
    <source>
        <dbReference type="ARBA" id="ARBA00001946"/>
    </source>
</evidence>
<evidence type="ECO:0000313" key="9">
    <source>
        <dbReference type="EMBL" id="KAG7099830.1"/>
    </source>
</evidence>
<comment type="similarity">
    <text evidence="2 7">Belongs to the FPP/GGPP synthase family.</text>
</comment>
<gene>
    <name evidence="9" type="ORF">E1B28_001638</name>
</gene>
<dbReference type="InterPro" id="IPR000092">
    <property type="entry name" value="Polyprenyl_synt"/>
</dbReference>
<evidence type="ECO:0000256" key="6">
    <source>
        <dbReference type="ARBA" id="ARBA00023229"/>
    </source>
</evidence>
<dbReference type="Proteomes" id="UP001049176">
    <property type="component" value="Chromosome 1"/>
</dbReference>
<dbReference type="PANTHER" id="PTHR12001">
    <property type="entry name" value="GERANYLGERANYL PYROPHOSPHATE SYNTHASE"/>
    <property type="match status" value="1"/>
</dbReference>
<feature type="region of interest" description="Disordered" evidence="8">
    <location>
        <begin position="77"/>
        <end position="99"/>
    </location>
</feature>
<organism evidence="9 10">
    <name type="scientific">Marasmius oreades</name>
    <name type="common">fairy-ring Marasmius</name>
    <dbReference type="NCBI Taxonomy" id="181124"/>
    <lineage>
        <taxon>Eukaryota</taxon>
        <taxon>Fungi</taxon>
        <taxon>Dikarya</taxon>
        <taxon>Basidiomycota</taxon>
        <taxon>Agaricomycotina</taxon>
        <taxon>Agaricomycetes</taxon>
        <taxon>Agaricomycetidae</taxon>
        <taxon>Agaricales</taxon>
        <taxon>Marasmiineae</taxon>
        <taxon>Marasmiaceae</taxon>
        <taxon>Marasmius</taxon>
    </lineage>
</organism>
<keyword evidence="6" id="KW-0414">Isoprene biosynthesis</keyword>
<evidence type="ECO:0000256" key="7">
    <source>
        <dbReference type="RuleBase" id="RU004466"/>
    </source>
</evidence>
<keyword evidence="4" id="KW-0479">Metal-binding</keyword>
<dbReference type="AlphaFoldDB" id="A0A9P7V3W5"/>